<dbReference type="Pfam" id="PF00746">
    <property type="entry name" value="Gram_pos_anchor"/>
    <property type="match status" value="1"/>
</dbReference>
<dbReference type="Gene3D" id="2.60.40.10">
    <property type="entry name" value="Immunoglobulins"/>
    <property type="match status" value="1"/>
</dbReference>
<dbReference type="PROSITE" id="PS50847">
    <property type="entry name" value="GRAM_POS_ANCHORING"/>
    <property type="match status" value="1"/>
</dbReference>
<feature type="transmembrane region" description="Helical" evidence="5">
    <location>
        <begin position="142"/>
        <end position="161"/>
    </location>
</feature>
<dbReference type="EMBL" id="AEUX02000007">
    <property type="protein sequence ID" value="EHI69155.1"/>
    <property type="molecule type" value="Genomic_DNA"/>
</dbReference>
<dbReference type="InterPro" id="IPR013783">
    <property type="entry name" value="Ig-like_fold"/>
</dbReference>
<keyword evidence="5" id="KW-1133">Transmembrane helix</keyword>
<dbReference type="InterPro" id="IPR041033">
    <property type="entry name" value="SpaA_PFL_dom_1"/>
</dbReference>
<evidence type="ECO:0000256" key="3">
    <source>
        <dbReference type="ARBA" id="ARBA00022729"/>
    </source>
</evidence>
<keyword evidence="8" id="KW-1185">Reference proteome</keyword>
<evidence type="ECO:0000256" key="1">
    <source>
        <dbReference type="ARBA" id="ARBA00022512"/>
    </source>
</evidence>
<evidence type="ECO:0000256" key="2">
    <source>
        <dbReference type="ARBA" id="ARBA00022525"/>
    </source>
</evidence>
<sequence length="166" mass="17919">MTNQDGYAASNQVGKGTYYVKELKAPKGYSLNTKVYSVEAHWDKAKTTSTNNRSETIYTTDESQKSPGTATVGWLVGNTFYKEKPEGKDAKVAYIKKSTEEASTTTEVKENQNEGAGTVLLNETIPNTKLGELPSTGSVGTYLFTAIGSAAMIGAIGIYIVKRRKA</sequence>
<keyword evidence="4" id="KW-0572">Peptidoglycan-anchor</keyword>
<dbReference type="STRING" id="764299.STRIC_1787"/>
<dbReference type="NCBIfam" id="TIGR01167">
    <property type="entry name" value="LPXTG_anchor"/>
    <property type="match status" value="1"/>
</dbReference>
<keyword evidence="3" id="KW-0732">Signal</keyword>
<dbReference type="InterPro" id="IPR019931">
    <property type="entry name" value="LPXTG_anchor"/>
</dbReference>
<keyword evidence="1" id="KW-0134">Cell wall</keyword>
<reference evidence="7 8" key="1">
    <citation type="journal article" date="2014" name="Int. J. Syst. Evol. Microbiol.">
        <title>Phylogenomics and the dynamic genome evolution of the genus Streptococcus.</title>
        <authorList>
            <consortium name="The Broad Institute Genome Sequencing Platform"/>
            <person name="Richards V.P."/>
            <person name="Palmer S.R."/>
            <person name="Pavinski Bitar P.D."/>
            <person name="Qin X."/>
            <person name="Weinstock G.M."/>
            <person name="Highlander S.K."/>
            <person name="Town C.D."/>
            <person name="Burne R.A."/>
            <person name="Stanhope M.J."/>
        </authorList>
    </citation>
    <scope>NUCLEOTIDE SEQUENCE [LARGE SCALE GENOMIC DNA]</scope>
    <source>
        <strain evidence="7 8">707-05</strain>
    </source>
</reference>
<dbReference type="AlphaFoldDB" id="G5K4Q0"/>
<organism evidence="7 8">
    <name type="scientific">Streptococcus ictaluri 707-05</name>
    <dbReference type="NCBI Taxonomy" id="764299"/>
    <lineage>
        <taxon>Bacteria</taxon>
        <taxon>Bacillati</taxon>
        <taxon>Bacillota</taxon>
        <taxon>Bacilli</taxon>
        <taxon>Lactobacillales</taxon>
        <taxon>Streptococcaceae</taxon>
        <taxon>Streptococcus</taxon>
    </lineage>
</organism>
<keyword evidence="2" id="KW-0964">Secreted</keyword>
<evidence type="ECO:0000256" key="4">
    <source>
        <dbReference type="ARBA" id="ARBA00023088"/>
    </source>
</evidence>
<protein>
    <submittedName>
        <fullName evidence="7">Gram positive anchor</fullName>
    </submittedName>
</protein>
<evidence type="ECO:0000313" key="7">
    <source>
        <dbReference type="EMBL" id="EHI69155.1"/>
    </source>
</evidence>
<gene>
    <name evidence="7" type="ORF">STRIC_1787</name>
</gene>
<comment type="caution">
    <text evidence="7">The sequence shown here is derived from an EMBL/GenBank/DDBJ whole genome shotgun (WGS) entry which is preliminary data.</text>
</comment>
<evidence type="ECO:0000256" key="5">
    <source>
        <dbReference type="SAM" id="Phobius"/>
    </source>
</evidence>
<dbReference type="Proteomes" id="UP000003330">
    <property type="component" value="Unassembled WGS sequence"/>
</dbReference>
<dbReference type="Pfam" id="PF17802">
    <property type="entry name" value="SpaA"/>
    <property type="match status" value="1"/>
</dbReference>
<keyword evidence="5" id="KW-0812">Transmembrane</keyword>
<evidence type="ECO:0000259" key="6">
    <source>
        <dbReference type="PROSITE" id="PS50847"/>
    </source>
</evidence>
<keyword evidence="5" id="KW-0472">Membrane</keyword>
<proteinExistence type="predicted"/>
<evidence type="ECO:0000313" key="8">
    <source>
        <dbReference type="Proteomes" id="UP000003330"/>
    </source>
</evidence>
<name>G5K4Q0_9STRE</name>
<accession>G5K4Q0</accession>
<feature type="domain" description="Gram-positive cocci surface proteins LPxTG" evidence="6">
    <location>
        <begin position="133"/>
        <end position="166"/>
    </location>
</feature>